<feature type="domain" description="Haemolysin activator HlyB C-terminal" evidence="5">
    <location>
        <begin position="313"/>
        <end position="576"/>
    </location>
</feature>
<feature type="domain" description="Polypeptide-transport-associated ShlB-type" evidence="6">
    <location>
        <begin position="201"/>
        <end position="250"/>
    </location>
</feature>
<proteinExistence type="predicted"/>
<keyword evidence="1" id="KW-1134">Transmembrane beta strand</keyword>
<comment type="caution">
    <text evidence="7">The sequence shown here is derived from an EMBL/GenBank/DDBJ whole genome shotgun (WGS) entry which is preliminary data.</text>
</comment>
<evidence type="ECO:0000313" key="7">
    <source>
        <dbReference type="EMBL" id="MEY2183808.1"/>
    </source>
</evidence>
<reference evidence="7 8" key="1">
    <citation type="submission" date="2024-07" db="EMBL/GenBank/DDBJ databases">
        <title>Molecular mechanisms and environmental adaptations of flagellar loss and biofilm growth of Rhodanobacter under environmental stress.</title>
        <authorList>
            <person name="Chen M."/>
        </authorList>
    </citation>
    <scope>NUCLEOTIDE SEQUENCE [LARGE SCALE GENOMIC DNA]</scope>
    <source>
        <strain evidence="7 8">RS22</strain>
    </source>
</reference>
<keyword evidence="4" id="KW-0732">Signal</keyword>
<keyword evidence="3" id="KW-0998">Cell outer membrane</keyword>
<evidence type="ECO:0000313" key="8">
    <source>
        <dbReference type="Proteomes" id="UP001562159"/>
    </source>
</evidence>
<keyword evidence="8" id="KW-1185">Reference proteome</keyword>
<evidence type="ECO:0000256" key="3">
    <source>
        <dbReference type="ARBA" id="ARBA00023237"/>
    </source>
</evidence>
<dbReference type="Pfam" id="PF08479">
    <property type="entry name" value="POTRA_2"/>
    <property type="match status" value="1"/>
</dbReference>
<evidence type="ECO:0000256" key="4">
    <source>
        <dbReference type="SAM" id="SignalP"/>
    </source>
</evidence>
<evidence type="ECO:0000259" key="6">
    <source>
        <dbReference type="Pfam" id="PF08479"/>
    </source>
</evidence>
<feature type="chain" id="PRO_5045493931" evidence="4">
    <location>
        <begin position="22"/>
        <end position="676"/>
    </location>
</feature>
<dbReference type="Proteomes" id="UP001562159">
    <property type="component" value="Unassembled WGS sequence"/>
</dbReference>
<accession>A0ABV4ATT8</accession>
<evidence type="ECO:0000259" key="5">
    <source>
        <dbReference type="Pfam" id="PF03865"/>
    </source>
</evidence>
<protein>
    <submittedName>
        <fullName evidence="7">ShlB/FhaC/HecB family hemolysin secretion/activation protein</fullName>
    </submittedName>
</protein>
<dbReference type="InterPro" id="IPR005565">
    <property type="entry name" value="Hemolysn_activator_HlyB_C"/>
</dbReference>
<organism evidence="7 8">
    <name type="scientific">Rhodanobacter humi</name>
    <dbReference type="NCBI Taxonomy" id="1888173"/>
    <lineage>
        <taxon>Bacteria</taxon>
        <taxon>Pseudomonadati</taxon>
        <taxon>Pseudomonadota</taxon>
        <taxon>Gammaproteobacteria</taxon>
        <taxon>Lysobacterales</taxon>
        <taxon>Rhodanobacteraceae</taxon>
        <taxon>Rhodanobacter</taxon>
    </lineage>
</organism>
<dbReference type="EMBL" id="JBGBPY010000001">
    <property type="protein sequence ID" value="MEY2183808.1"/>
    <property type="molecule type" value="Genomic_DNA"/>
</dbReference>
<sequence length="676" mass="72085">MRRVCLAAALALVLGTGEAWAQAAGGSPPQILVSGVSAAAGAAAQTAVQGIIDREYQQTLAADGHPAALTMVQLQALADRITLALHKAGYPDAHAYLPDQVVAYTVHGAAAAGQAAVAAAAQTPAVATPPAAAPVPAAPSDRVVPPLKDRDVGSAQTQQIAVSGFHVDGVGEHKDAGITPASMQALADAQFGKLGGGAGQPAKLGFDQLQGVADAITQRYRKAGFIVATAFLPAQTVGDDRIVRIQVLEGKIGRIIVKGTRRYHPGVIAAPAEKLRGKALQKSDVDTALLYDRDLPGVSVTSTFQPGEQTGATDLIMVAREAPRPYTITLGANNYGTALTGRYRAEAGITWNSPLGIGDSLAANVNYALDPSQNVYGSLVYRAPTVVVPGLSAVAGATRSELQINSGQFARLNVKGPSSSYFTGADWKFVNTDDLKLLGSLHYIREESKLKLGGFDFPLSDERFDVAELGFGMEHTDKRFHGVDLLQVAVRKSISDDSKQPDLVSPDHASSFLSERISYTRLQFLAPTQRLYFKFNGQYSNDVLAPLEQFAIGGPDSVRAYPIADALSARGYYTALEYHVDAPGFANKTSPFRGRPWRELLELETFLDYARGFPVAKERATGLKPVTYSGVGAGFIFRLPYWHHLQFHFDGAVPLGNQDASDRHGYHVYGRFDLTF</sequence>
<keyword evidence="1" id="KW-0472">Membrane</keyword>
<evidence type="ECO:0000256" key="2">
    <source>
        <dbReference type="ARBA" id="ARBA00022692"/>
    </source>
</evidence>
<evidence type="ECO:0000256" key="1">
    <source>
        <dbReference type="ARBA" id="ARBA00022452"/>
    </source>
</evidence>
<keyword evidence="2" id="KW-0812">Transmembrane</keyword>
<dbReference type="InterPro" id="IPR051544">
    <property type="entry name" value="TPS_OM_transporter"/>
</dbReference>
<dbReference type="PANTHER" id="PTHR34597">
    <property type="entry name" value="SLR1661 PROTEIN"/>
    <property type="match status" value="1"/>
</dbReference>
<dbReference type="Pfam" id="PF03865">
    <property type="entry name" value="ShlB"/>
    <property type="match status" value="1"/>
</dbReference>
<gene>
    <name evidence="7" type="ORF">AB7878_15400</name>
</gene>
<dbReference type="PANTHER" id="PTHR34597:SF1">
    <property type="entry name" value="HEME_HEMOPEXIN TRANSPORTER PROTEIN HUXB"/>
    <property type="match status" value="1"/>
</dbReference>
<dbReference type="Gene3D" id="2.40.160.50">
    <property type="entry name" value="membrane protein fhac: a member of the omp85/tpsb transporter family"/>
    <property type="match status" value="1"/>
</dbReference>
<dbReference type="InterPro" id="IPR013686">
    <property type="entry name" value="Polypept-transport_assoc_ShlB"/>
</dbReference>
<feature type="signal peptide" evidence="4">
    <location>
        <begin position="1"/>
        <end position="21"/>
    </location>
</feature>
<name>A0ABV4ATT8_9GAMM</name>
<dbReference type="Gene3D" id="3.10.20.310">
    <property type="entry name" value="membrane protein fhac"/>
    <property type="match status" value="1"/>
</dbReference>